<protein>
    <submittedName>
        <fullName evidence="2">Uncharacterized protein</fullName>
    </submittedName>
</protein>
<dbReference type="RefSeq" id="WP_161337648.1">
    <property type="nucleotide sequence ID" value="NZ_JBHSDG010000002.1"/>
</dbReference>
<sequence length="65" mass="7271">MPEKILNKNNDLSLSGGRMRGKPGRNSDRGRQFFPILIGEMSGISRNSPKKRAFMQMILTISTSC</sequence>
<accession>A0A845MC12</accession>
<keyword evidence="3" id="KW-1185">Reference proteome</keyword>
<dbReference type="Proteomes" id="UP000445696">
    <property type="component" value="Unassembled WGS sequence"/>
</dbReference>
<comment type="caution">
    <text evidence="2">The sequence shown here is derived from an EMBL/GenBank/DDBJ whole genome shotgun (WGS) entry which is preliminary data.</text>
</comment>
<proteinExistence type="predicted"/>
<reference evidence="2 3" key="1">
    <citation type="journal article" date="2014" name="Int. J. Syst. Evol. Microbiol.">
        <title>Sneathiella chungangensis sp. nov., isolated from a marine sand, and emended description of the genus Sneathiella.</title>
        <authorList>
            <person name="Siamphan C."/>
            <person name="Kim H."/>
            <person name="Lee J.S."/>
            <person name="Kim W."/>
        </authorList>
    </citation>
    <scope>NUCLEOTIDE SEQUENCE [LARGE SCALE GENOMIC DNA]</scope>
    <source>
        <strain evidence="2 3">KCTC 32476</strain>
    </source>
</reference>
<dbReference type="EMBL" id="WTVA01000001">
    <property type="protein sequence ID" value="MZR21242.1"/>
    <property type="molecule type" value="Genomic_DNA"/>
</dbReference>
<evidence type="ECO:0000313" key="2">
    <source>
        <dbReference type="EMBL" id="MZR21242.1"/>
    </source>
</evidence>
<feature type="region of interest" description="Disordered" evidence="1">
    <location>
        <begin position="1"/>
        <end position="31"/>
    </location>
</feature>
<dbReference type="AlphaFoldDB" id="A0A845MC12"/>
<name>A0A845MC12_9PROT</name>
<evidence type="ECO:0000313" key="3">
    <source>
        <dbReference type="Proteomes" id="UP000445696"/>
    </source>
</evidence>
<organism evidence="2 3">
    <name type="scientific">Sneathiella chungangensis</name>
    <dbReference type="NCBI Taxonomy" id="1418234"/>
    <lineage>
        <taxon>Bacteria</taxon>
        <taxon>Pseudomonadati</taxon>
        <taxon>Pseudomonadota</taxon>
        <taxon>Alphaproteobacteria</taxon>
        <taxon>Sneathiellales</taxon>
        <taxon>Sneathiellaceae</taxon>
        <taxon>Sneathiella</taxon>
    </lineage>
</organism>
<gene>
    <name evidence="2" type="ORF">GQF03_02750</name>
</gene>
<evidence type="ECO:0000256" key="1">
    <source>
        <dbReference type="SAM" id="MobiDB-lite"/>
    </source>
</evidence>